<dbReference type="PROSITE" id="PS51891">
    <property type="entry name" value="CENP_V_GFA"/>
    <property type="match status" value="1"/>
</dbReference>
<evidence type="ECO:0000256" key="3">
    <source>
        <dbReference type="ARBA" id="ARBA00022833"/>
    </source>
</evidence>
<comment type="similarity">
    <text evidence="1">Belongs to the Gfa family.</text>
</comment>
<evidence type="ECO:0000313" key="5">
    <source>
        <dbReference type="EMBL" id="MEP0816746.1"/>
    </source>
</evidence>
<dbReference type="RefSeq" id="WP_190438730.1">
    <property type="nucleotide sequence ID" value="NZ_JAMPKM010000003.1"/>
</dbReference>
<keyword evidence="3" id="KW-0862">Zinc</keyword>
<sequence length="137" mass="15454">MQKPSTYAGGCHCGAVRFQVKVARHEAVDCNCSICRKKGFLHLIVPPEDFTLLAGSEELTTYTFNTSTAKHLFCRTCGIHAFYRPRSHPNDFDVNVRCLDGDVLAKFQITPFNGSQWEENIDQLHSELNSDTNIFGR</sequence>
<dbReference type="Pfam" id="PF04828">
    <property type="entry name" value="GFA"/>
    <property type="match status" value="1"/>
</dbReference>
<dbReference type="EMBL" id="JAMPKM010000003">
    <property type="protein sequence ID" value="MEP0816746.1"/>
    <property type="molecule type" value="Genomic_DNA"/>
</dbReference>
<feature type="domain" description="CENP-V/GFA" evidence="4">
    <location>
        <begin position="7"/>
        <end position="118"/>
    </location>
</feature>
<keyword evidence="6" id="KW-1185">Reference proteome</keyword>
<protein>
    <submittedName>
        <fullName evidence="5">GFA family protein</fullName>
    </submittedName>
</protein>
<dbReference type="PANTHER" id="PTHR28620">
    <property type="entry name" value="CENTROMERE PROTEIN V"/>
    <property type="match status" value="1"/>
</dbReference>
<proteinExistence type="inferred from homology"/>
<accession>A0ABV0J4P2</accession>
<evidence type="ECO:0000256" key="1">
    <source>
        <dbReference type="ARBA" id="ARBA00005495"/>
    </source>
</evidence>
<dbReference type="PANTHER" id="PTHR28620:SF1">
    <property type="entry name" value="CENP-V_GFA DOMAIN-CONTAINING PROTEIN"/>
    <property type="match status" value="1"/>
</dbReference>
<evidence type="ECO:0000313" key="6">
    <source>
        <dbReference type="Proteomes" id="UP001464891"/>
    </source>
</evidence>
<dbReference type="Gene3D" id="2.170.150.70">
    <property type="match status" value="1"/>
</dbReference>
<comment type="caution">
    <text evidence="5">The sequence shown here is derived from an EMBL/GenBank/DDBJ whole genome shotgun (WGS) entry which is preliminary data.</text>
</comment>
<evidence type="ECO:0000259" key="4">
    <source>
        <dbReference type="PROSITE" id="PS51891"/>
    </source>
</evidence>
<dbReference type="SUPFAM" id="SSF51316">
    <property type="entry name" value="Mss4-like"/>
    <property type="match status" value="1"/>
</dbReference>
<evidence type="ECO:0000256" key="2">
    <source>
        <dbReference type="ARBA" id="ARBA00022723"/>
    </source>
</evidence>
<gene>
    <name evidence="5" type="ORF">NC998_06530</name>
</gene>
<reference evidence="5 6" key="1">
    <citation type="submission" date="2022-04" db="EMBL/GenBank/DDBJ databases">
        <title>Positive selection, recombination, and allopatry shape intraspecific diversity of widespread and dominant cyanobacteria.</title>
        <authorList>
            <person name="Wei J."/>
            <person name="Shu W."/>
            <person name="Hu C."/>
        </authorList>
    </citation>
    <scope>NUCLEOTIDE SEQUENCE [LARGE SCALE GENOMIC DNA]</scope>
    <source>
        <strain evidence="5 6">GB2-A4</strain>
    </source>
</reference>
<organism evidence="5 6">
    <name type="scientific">Trichocoleus desertorum GB2-A4</name>
    <dbReference type="NCBI Taxonomy" id="2933944"/>
    <lineage>
        <taxon>Bacteria</taxon>
        <taxon>Bacillati</taxon>
        <taxon>Cyanobacteriota</taxon>
        <taxon>Cyanophyceae</taxon>
        <taxon>Leptolyngbyales</taxon>
        <taxon>Trichocoleusaceae</taxon>
        <taxon>Trichocoleus</taxon>
    </lineage>
</organism>
<dbReference type="InterPro" id="IPR006913">
    <property type="entry name" value="CENP-V/GFA"/>
</dbReference>
<dbReference type="InterPro" id="IPR011057">
    <property type="entry name" value="Mss4-like_sf"/>
</dbReference>
<dbReference type="Proteomes" id="UP001464891">
    <property type="component" value="Unassembled WGS sequence"/>
</dbReference>
<keyword evidence="2" id="KW-0479">Metal-binding</keyword>
<dbReference type="InterPro" id="IPR052355">
    <property type="entry name" value="CENP-V-like"/>
</dbReference>
<name>A0ABV0J4P2_9CYAN</name>